<protein>
    <recommendedName>
        <fullName evidence="2">Integrase zinc-binding domain-containing protein</fullName>
    </recommendedName>
</protein>
<accession>A0A445M8X0</accession>
<evidence type="ECO:0000313" key="1">
    <source>
        <dbReference type="EMBL" id="RZR70692.1"/>
    </source>
</evidence>
<reference evidence="1" key="1">
    <citation type="journal article" date="2018" name="Data Brief">
        <title>Genome sequence data from 17 accessions of Ensete ventricosum, a staple food crop for millions in Ethiopia.</title>
        <authorList>
            <person name="Yemataw Z."/>
            <person name="Muzemil S."/>
            <person name="Ambachew D."/>
            <person name="Tripathi L."/>
            <person name="Tesfaye K."/>
            <person name="Chala A."/>
            <person name="Farbos A."/>
            <person name="O'Neill P."/>
            <person name="Moore K."/>
            <person name="Grant M."/>
            <person name="Studholme D.J."/>
        </authorList>
    </citation>
    <scope>NUCLEOTIDE SEQUENCE [LARGE SCALE GENOMIC DNA]</scope>
    <source>
        <tissue evidence="1">Leaf</tissue>
    </source>
</reference>
<dbReference type="Proteomes" id="UP000290560">
    <property type="component" value="Unassembled WGS sequence"/>
</dbReference>
<evidence type="ECO:0008006" key="2">
    <source>
        <dbReference type="Google" id="ProtNLM"/>
    </source>
</evidence>
<organism evidence="1">
    <name type="scientific">Ensete ventricosum</name>
    <name type="common">Abyssinian banana</name>
    <name type="synonym">Musa ensete</name>
    <dbReference type="NCBI Taxonomy" id="4639"/>
    <lineage>
        <taxon>Eukaryota</taxon>
        <taxon>Viridiplantae</taxon>
        <taxon>Streptophyta</taxon>
        <taxon>Embryophyta</taxon>
        <taxon>Tracheophyta</taxon>
        <taxon>Spermatophyta</taxon>
        <taxon>Magnoliopsida</taxon>
        <taxon>Liliopsida</taxon>
        <taxon>Zingiberales</taxon>
        <taxon>Musaceae</taxon>
        <taxon>Ensete</taxon>
    </lineage>
</organism>
<gene>
    <name evidence="1" type="ORF">BHM03_00001075</name>
</gene>
<sequence length="85" mass="9691">LYNRKVRPRQVGSGDLVLRKAEISDPTRARGKLAANWEGPYKVIDVVRDGTYMLATTEGKLLPRIRIHIQLKKILHIKTSLLSEK</sequence>
<name>A0A445M8X0_ENSVE</name>
<dbReference type="EMBL" id="KV875453">
    <property type="protein sequence ID" value="RZR70692.1"/>
    <property type="molecule type" value="Genomic_DNA"/>
</dbReference>
<feature type="non-terminal residue" evidence="1">
    <location>
        <position position="1"/>
    </location>
</feature>
<dbReference type="AlphaFoldDB" id="A0A445M8X0"/>
<proteinExistence type="predicted"/>